<reference evidence="1" key="1">
    <citation type="submission" date="2022-02" db="EMBL/GenBank/DDBJ databases">
        <title>Corynebacterium sp. from urogenital microbiome.</title>
        <authorList>
            <person name="Cappelli E.A."/>
            <person name="Ribeiro T.G."/>
            <person name="Peixe L."/>
        </authorList>
    </citation>
    <scope>NUCLEOTIDE SEQUENCE</scope>
    <source>
        <strain evidence="1">C8Ua_181</strain>
    </source>
</reference>
<sequence length="78" mass="8723">MALPPEKIAQLQAAQKTAQDREVNQAKELINAQDIGYTSKLFVQALFPYRKTDEEKRVIETAQGRIVVYADGGLPYGK</sequence>
<feature type="non-terminal residue" evidence="1">
    <location>
        <position position="78"/>
    </location>
</feature>
<dbReference type="EMBL" id="JAKMUU010000014">
    <property type="protein sequence ID" value="MCZ9308095.1"/>
    <property type="molecule type" value="Genomic_DNA"/>
</dbReference>
<evidence type="ECO:0000313" key="1">
    <source>
        <dbReference type="EMBL" id="MCZ9308095.1"/>
    </source>
</evidence>
<accession>A0A9X3MEA8</accession>
<gene>
    <name evidence="1" type="ORF">L8V01_11520</name>
</gene>
<name>A0A9X3MEA8_9CORY</name>
<dbReference type="Proteomes" id="UP001146430">
    <property type="component" value="Unassembled WGS sequence"/>
</dbReference>
<organism evidence="1 2">
    <name type="scientific">Corynebacterium curieae</name>
    <dbReference type="NCBI Taxonomy" id="2913500"/>
    <lineage>
        <taxon>Bacteria</taxon>
        <taxon>Bacillati</taxon>
        <taxon>Actinomycetota</taxon>
        <taxon>Actinomycetes</taxon>
        <taxon>Mycobacteriales</taxon>
        <taxon>Corynebacteriaceae</taxon>
        <taxon>Corynebacterium</taxon>
    </lineage>
</organism>
<proteinExistence type="predicted"/>
<dbReference type="AlphaFoldDB" id="A0A9X3MEA8"/>
<comment type="caution">
    <text evidence="1">The sequence shown here is derived from an EMBL/GenBank/DDBJ whole genome shotgun (WGS) entry which is preliminary data.</text>
</comment>
<evidence type="ECO:0000313" key="2">
    <source>
        <dbReference type="Proteomes" id="UP001146430"/>
    </source>
</evidence>
<protein>
    <submittedName>
        <fullName evidence="1">Replication protein</fullName>
    </submittedName>
</protein>